<evidence type="ECO:0000256" key="2">
    <source>
        <dbReference type="SAM" id="SignalP"/>
    </source>
</evidence>
<dbReference type="CDD" id="cd19589">
    <property type="entry name" value="serpin_tengpin-like"/>
    <property type="match status" value="1"/>
</dbReference>
<dbReference type="InterPro" id="IPR042185">
    <property type="entry name" value="Serpin_sf_2"/>
</dbReference>
<feature type="domain" description="Serpin" evidence="3">
    <location>
        <begin position="52"/>
        <end position="410"/>
    </location>
</feature>
<dbReference type="Pfam" id="PF00079">
    <property type="entry name" value="Serpin"/>
    <property type="match status" value="1"/>
</dbReference>
<dbReference type="GO" id="GO:0004867">
    <property type="term" value="F:serine-type endopeptidase inhibitor activity"/>
    <property type="evidence" value="ECO:0007669"/>
    <property type="project" value="InterPro"/>
</dbReference>
<dbReference type="Gene3D" id="2.30.39.10">
    <property type="entry name" value="Alpha-1-antitrypsin, domain 1"/>
    <property type="match status" value="1"/>
</dbReference>
<reference evidence="4" key="1">
    <citation type="submission" date="2020-08" db="EMBL/GenBank/DDBJ databases">
        <title>Genome public.</title>
        <authorList>
            <person name="Liu C."/>
            <person name="Sun Q."/>
        </authorList>
    </citation>
    <scope>NUCLEOTIDE SEQUENCE</scope>
    <source>
        <strain evidence="4">NSJ-51</strain>
    </source>
</reference>
<protein>
    <submittedName>
        <fullName evidence="4">Serpin family protein</fullName>
    </submittedName>
</protein>
<feature type="signal peptide" evidence="2">
    <location>
        <begin position="1"/>
        <end position="25"/>
    </location>
</feature>
<evidence type="ECO:0000313" key="5">
    <source>
        <dbReference type="Proteomes" id="UP000661435"/>
    </source>
</evidence>
<gene>
    <name evidence="4" type="ORF">H8S57_10380</name>
</gene>
<name>A0A8J6JGB5_9FIRM</name>
<proteinExistence type="inferred from homology"/>
<comment type="caution">
    <text evidence="4">The sequence shown here is derived from an EMBL/GenBank/DDBJ whole genome shotgun (WGS) entry which is preliminary data.</text>
</comment>
<sequence length="410" mass="43114">MKRTLLSLALTMALLLSACSAGVTALQPGRAAPEAPARRDAALDTALGDFGLELLRQTRTAGENTFVSPLSAALCLSMAANGAAGGTLAQFEAVLAGDGSLETLNANCASLLSEYAALEGETTLSIADGLWLDEGAQVEDAFLSRCTGTYQADAFAADFSNPGTRKQINAWIERNTGGHIQNALKEIDSATVLALANAVYFEGKWAEEFDPDDTWEARPFYPEGGGEATVDLMSSGGREDRYIGTDAEQGVLLPYRDGRLAFLALMPSQGTPLGEYLDTLDGAALAGLIAGAGTEYFTLRLPKFEMMWSGSLVGALQAMGLTDAFDPDAADFAPMGRDAHGNPLYISAVEHGAGIEVDEQGTRAFSFTFIGMSGAGAAPPEELVFDRPFVYGIVDLERGVPLFLGTFETG</sequence>
<dbReference type="SUPFAM" id="SSF56574">
    <property type="entry name" value="Serpins"/>
    <property type="match status" value="1"/>
</dbReference>
<dbReference type="PANTHER" id="PTHR11461:SF211">
    <property type="entry name" value="GH10112P-RELATED"/>
    <property type="match status" value="1"/>
</dbReference>
<dbReference type="GO" id="GO:0005615">
    <property type="term" value="C:extracellular space"/>
    <property type="evidence" value="ECO:0007669"/>
    <property type="project" value="InterPro"/>
</dbReference>
<dbReference type="SMART" id="SM00093">
    <property type="entry name" value="SERPIN"/>
    <property type="match status" value="1"/>
</dbReference>
<dbReference type="PROSITE" id="PS51257">
    <property type="entry name" value="PROKAR_LIPOPROTEIN"/>
    <property type="match status" value="1"/>
</dbReference>
<dbReference type="InterPro" id="IPR023796">
    <property type="entry name" value="Serpin_dom"/>
</dbReference>
<dbReference type="InterPro" id="IPR036186">
    <property type="entry name" value="Serpin_sf"/>
</dbReference>
<dbReference type="InterPro" id="IPR023795">
    <property type="entry name" value="Serpin_CS"/>
</dbReference>
<keyword evidence="2" id="KW-0732">Signal</keyword>
<dbReference type="AlphaFoldDB" id="A0A8J6JGB5"/>
<evidence type="ECO:0000313" key="4">
    <source>
        <dbReference type="EMBL" id="MBC5734129.1"/>
    </source>
</evidence>
<dbReference type="Proteomes" id="UP000661435">
    <property type="component" value="Unassembled WGS sequence"/>
</dbReference>
<dbReference type="Gene3D" id="3.30.497.10">
    <property type="entry name" value="Antithrombin, subunit I, domain 2"/>
    <property type="match status" value="1"/>
</dbReference>
<dbReference type="InterPro" id="IPR042178">
    <property type="entry name" value="Serpin_sf_1"/>
</dbReference>
<dbReference type="EMBL" id="JACOPP010000013">
    <property type="protein sequence ID" value="MBC5734129.1"/>
    <property type="molecule type" value="Genomic_DNA"/>
</dbReference>
<evidence type="ECO:0000259" key="3">
    <source>
        <dbReference type="SMART" id="SM00093"/>
    </source>
</evidence>
<dbReference type="RefSeq" id="WP_186908017.1">
    <property type="nucleotide sequence ID" value="NZ_JACOPP010000013.1"/>
</dbReference>
<evidence type="ECO:0000256" key="1">
    <source>
        <dbReference type="RuleBase" id="RU000411"/>
    </source>
</evidence>
<dbReference type="PANTHER" id="PTHR11461">
    <property type="entry name" value="SERINE PROTEASE INHIBITOR, SERPIN"/>
    <property type="match status" value="1"/>
</dbReference>
<comment type="similarity">
    <text evidence="1">Belongs to the serpin family.</text>
</comment>
<organism evidence="4 5">
    <name type="scientific">Lawsonibacter hominis</name>
    <dbReference type="NCBI Taxonomy" id="2763053"/>
    <lineage>
        <taxon>Bacteria</taxon>
        <taxon>Bacillati</taxon>
        <taxon>Bacillota</taxon>
        <taxon>Clostridia</taxon>
        <taxon>Eubacteriales</taxon>
        <taxon>Oscillospiraceae</taxon>
        <taxon>Lawsonibacter</taxon>
    </lineage>
</organism>
<dbReference type="InterPro" id="IPR000215">
    <property type="entry name" value="Serpin_fam"/>
</dbReference>
<dbReference type="PROSITE" id="PS00284">
    <property type="entry name" value="SERPIN"/>
    <property type="match status" value="1"/>
</dbReference>
<accession>A0A8J6JGB5</accession>
<feature type="chain" id="PRO_5038625888" evidence="2">
    <location>
        <begin position="26"/>
        <end position="410"/>
    </location>
</feature>
<keyword evidence="5" id="KW-1185">Reference proteome</keyword>